<protein>
    <recommendedName>
        <fullName evidence="7">Endolytic murein transglycosylase</fullName>
        <ecNumber evidence="7">4.2.2.29</ecNumber>
    </recommendedName>
    <alternativeName>
        <fullName evidence="7">Peptidoglycan lytic transglycosylase</fullName>
    </alternativeName>
    <alternativeName>
        <fullName evidence="7">Peptidoglycan polymerization terminase</fullName>
    </alternativeName>
</protein>
<dbReference type="PANTHER" id="PTHR30518:SF2">
    <property type="entry name" value="ENDOLYTIC MUREIN TRANSGLYCOSYLASE"/>
    <property type="match status" value="1"/>
</dbReference>
<dbReference type="EMBL" id="WODA01000025">
    <property type="protein sequence ID" value="MUN08370.1"/>
    <property type="molecule type" value="Genomic_DNA"/>
</dbReference>
<feature type="region of interest" description="Disordered" evidence="8">
    <location>
        <begin position="183"/>
        <end position="230"/>
    </location>
</feature>
<feature type="site" description="Important for catalytic activity" evidence="7">
    <location>
        <position position="473"/>
    </location>
</feature>
<evidence type="ECO:0000256" key="1">
    <source>
        <dbReference type="ARBA" id="ARBA00022475"/>
    </source>
</evidence>
<dbReference type="EC" id="4.2.2.29" evidence="7"/>
<evidence type="ECO:0000256" key="3">
    <source>
        <dbReference type="ARBA" id="ARBA00022989"/>
    </source>
</evidence>
<comment type="function">
    <text evidence="7">Functions as a peptidoglycan terminase that cleaves nascent peptidoglycan strands endolytically to terminate their elongation.</text>
</comment>
<evidence type="ECO:0000313" key="10">
    <source>
        <dbReference type="Proteomes" id="UP000480122"/>
    </source>
</evidence>
<keyword evidence="6 7" id="KW-0961">Cell wall biogenesis/degradation</keyword>
<gene>
    <name evidence="7 9" type="primary">mltG</name>
    <name evidence="9" type="ORF">GLX25_14730</name>
</gene>
<dbReference type="GO" id="GO:0008932">
    <property type="term" value="F:lytic endotransglycosylase activity"/>
    <property type="evidence" value="ECO:0007669"/>
    <property type="project" value="UniProtKB-UniRule"/>
</dbReference>
<dbReference type="PANTHER" id="PTHR30518">
    <property type="entry name" value="ENDOLYTIC MUREIN TRANSGLYCOSYLASE"/>
    <property type="match status" value="1"/>
</dbReference>
<dbReference type="GO" id="GO:0009252">
    <property type="term" value="P:peptidoglycan biosynthetic process"/>
    <property type="evidence" value="ECO:0007669"/>
    <property type="project" value="UniProtKB-UniRule"/>
</dbReference>
<keyword evidence="4 7" id="KW-0472">Membrane</keyword>
<dbReference type="AlphaFoldDB" id="A0A7C9LG24"/>
<comment type="catalytic activity">
    <reaction evidence="7">
        <text>a peptidoglycan chain = a peptidoglycan chain with N-acetyl-1,6-anhydromuramyl-[peptide] at the reducing end + a peptidoglycan chain with N-acetylglucosamine at the non-reducing end.</text>
        <dbReference type="EC" id="4.2.2.29"/>
    </reaction>
</comment>
<comment type="caution">
    <text evidence="9">The sequence shown here is derived from an EMBL/GenBank/DDBJ whole genome shotgun (WGS) entry which is preliminary data.</text>
</comment>
<evidence type="ECO:0000256" key="8">
    <source>
        <dbReference type="SAM" id="MobiDB-lite"/>
    </source>
</evidence>
<sequence length="600" mass="64743">MPNGHRVPPPDARSPSRKAPDLVTQLPPERRNGSAPVPSPSDPSGADRGTAPGPTPAPRTRRELREMEQRQAAEAAEREAAIEARRAAAEEAERVAEAEWRAAQEARRVEAQAPRRPQVPPPQSARAAATGPMGLPGQHPVQSPAREQAGHWDDEGVHGHEAYDDVYDDARYAVDDTLAAASAAPARGRAGGSPEEWPPTGGRGLVTEADPHDLDPFADIDDDATRPSRADRRAAAAWEFEEHEREPNRRRRGAWGCLIALIVLGALVAGAAFFLQGPITSLMERFQPPEDYTGAGTGEVVFMINEGDGGETIAGNLEEQDIVASSEAFIEEVTSRSEQPIFYPGAYRMANQMSASDALDALLDPENKLENTFVIQEGLWARDALANASAATGIPIEELEAAASDPQALGLPAEATSVEGFLFPATYTFGPDVTADEVVQTLVDRSFQSLDEAGVAPEDRWETVIIASLIEREAGSEADAYKVSRVIRNRLDENQFPTRLLQFDSTVHYGTGDDTLVTTTDAERADASNPYNTYVHPGLPPGPIGNPGDVAIDAAQHPEDGPWLYFVTVNLETGETVFSATFEEHEAAVEQFLRYLDENG</sequence>
<keyword evidence="10" id="KW-1185">Reference proteome</keyword>
<dbReference type="InterPro" id="IPR003770">
    <property type="entry name" value="MLTG-like"/>
</dbReference>
<dbReference type="GO" id="GO:0071555">
    <property type="term" value="P:cell wall organization"/>
    <property type="evidence" value="ECO:0007669"/>
    <property type="project" value="UniProtKB-KW"/>
</dbReference>
<keyword evidence="2 7" id="KW-0812">Transmembrane</keyword>
<dbReference type="Gene3D" id="3.30.160.60">
    <property type="entry name" value="Classic Zinc Finger"/>
    <property type="match status" value="1"/>
</dbReference>
<feature type="region of interest" description="Disordered" evidence="8">
    <location>
        <begin position="1"/>
        <end position="159"/>
    </location>
</feature>
<comment type="similarity">
    <text evidence="7">Belongs to the transglycosylase MltG family.</text>
</comment>
<organism evidence="9 10">
    <name type="scientific">Agromyces luteolus</name>
    <dbReference type="NCBI Taxonomy" id="88373"/>
    <lineage>
        <taxon>Bacteria</taxon>
        <taxon>Bacillati</taxon>
        <taxon>Actinomycetota</taxon>
        <taxon>Actinomycetes</taxon>
        <taxon>Micrococcales</taxon>
        <taxon>Microbacteriaceae</taxon>
        <taxon>Agromyces</taxon>
    </lineage>
</organism>
<keyword evidence="3 7" id="KW-1133">Transmembrane helix</keyword>
<keyword evidence="1 7" id="KW-1003">Cell membrane</keyword>
<dbReference type="NCBIfam" id="TIGR00247">
    <property type="entry name" value="endolytic transglycosylase MltG"/>
    <property type="match status" value="1"/>
</dbReference>
<feature type="compositionally biased region" description="Basic and acidic residues" evidence="8">
    <location>
        <begin position="60"/>
        <end position="110"/>
    </location>
</feature>
<evidence type="ECO:0000256" key="7">
    <source>
        <dbReference type="HAMAP-Rule" id="MF_02065"/>
    </source>
</evidence>
<evidence type="ECO:0000256" key="5">
    <source>
        <dbReference type="ARBA" id="ARBA00023239"/>
    </source>
</evidence>
<evidence type="ECO:0000256" key="6">
    <source>
        <dbReference type="ARBA" id="ARBA00023316"/>
    </source>
</evidence>
<proteinExistence type="inferred from homology"/>
<dbReference type="OrthoDB" id="9814591at2"/>
<feature type="compositionally biased region" description="Basic and acidic residues" evidence="8">
    <location>
        <begin position="148"/>
        <end position="159"/>
    </location>
</feature>
<dbReference type="Proteomes" id="UP000480122">
    <property type="component" value="Unassembled WGS sequence"/>
</dbReference>
<dbReference type="Gene3D" id="3.30.1490.480">
    <property type="entry name" value="Endolytic murein transglycosylase"/>
    <property type="match status" value="1"/>
</dbReference>
<accession>A0A7C9LG24</accession>
<feature type="transmembrane region" description="Helical" evidence="7">
    <location>
        <begin position="253"/>
        <end position="275"/>
    </location>
</feature>
<evidence type="ECO:0000313" key="9">
    <source>
        <dbReference type="EMBL" id="MUN08370.1"/>
    </source>
</evidence>
<dbReference type="GO" id="GO:0005886">
    <property type="term" value="C:plasma membrane"/>
    <property type="evidence" value="ECO:0007669"/>
    <property type="project" value="UniProtKB-SubCell"/>
</dbReference>
<name>A0A7C9LG24_9MICO</name>
<keyword evidence="5 7" id="KW-0456">Lyase</keyword>
<dbReference type="Pfam" id="PF02618">
    <property type="entry name" value="YceG"/>
    <property type="match status" value="1"/>
</dbReference>
<evidence type="ECO:0000256" key="2">
    <source>
        <dbReference type="ARBA" id="ARBA00022692"/>
    </source>
</evidence>
<comment type="subcellular location">
    <subcellularLocation>
        <location evidence="7">Cell membrane</location>
        <topology evidence="7">Single-pass membrane protein</topology>
    </subcellularLocation>
</comment>
<reference evidence="9 10" key="1">
    <citation type="submission" date="2019-11" db="EMBL/GenBank/DDBJ databases">
        <title>Agromyces kandeliae sp. nov., isolated from mangrove soil.</title>
        <authorList>
            <person name="Wang R."/>
        </authorList>
    </citation>
    <scope>NUCLEOTIDE SEQUENCE [LARGE SCALE GENOMIC DNA]</scope>
    <source>
        <strain evidence="9 10">JCM 11431</strain>
    </source>
</reference>
<evidence type="ECO:0000256" key="4">
    <source>
        <dbReference type="ARBA" id="ARBA00023136"/>
    </source>
</evidence>
<dbReference type="HAMAP" id="MF_02065">
    <property type="entry name" value="MltG"/>
    <property type="match status" value="1"/>
</dbReference>
<feature type="compositionally biased region" description="Low complexity" evidence="8">
    <location>
        <begin position="183"/>
        <end position="194"/>
    </location>
</feature>
<dbReference type="CDD" id="cd08010">
    <property type="entry name" value="MltG_like"/>
    <property type="match status" value="1"/>
</dbReference>